<evidence type="ECO:0000259" key="4">
    <source>
        <dbReference type="PROSITE" id="PS50002"/>
    </source>
</evidence>
<feature type="compositionally biased region" description="Low complexity" evidence="3">
    <location>
        <begin position="27"/>
        <end position="36"/>
    </location>
</feature>
<comment type="caution">
    <text evidence="5">The sequence shown here is derived from an EMBL/GenBank/DDBJ whole genome shotgun (WGS) entry which is preliminary data.</text>
</comment>
<accession>A0ABN9Y8Y5</accession>
<dbReference type="PROSITE" id="PS50002">
    <property type="entry name" value="SH3"/>
    <property type="match status" value="1"/>
</dbReference>
<evidence type="ECO:0000313" key="5">
    <source>
        <dbReference type="EMBL" id="CAK0909140.1"/>
    </source>
</evidence>
<evidence type="ECO:0000313" key="6">
    <source>
        <dbReference type="Proteomes" id="UP001189429"/>
    </source>
</evidence>
<feature type="compositionally biased region" description="Low complexity" evidence="3">
    <location>
        <begin position="321"/>
        <end position="331"/>
    </location>
</feature>
<organism evidence="5 6">
    <name type="scientific">Prorocentrum cordatum</name>
    <dbReference type="NCBI Taxonomy" id="2364126"/>
    <lineage>
        <taxon>Eukaryota</taxon>
        <taxon>Sar</taxon>
        <taxon>Alveolata</taxon>
        <taxon>Dinophyceae</taxon>
        <taxon>Prorocentrales</taxon>
        <taxon>Prorocentraceae</taxon>
        <taxon>Prorocentrum</taxon>
    </lineage>
</organism>
<dbReference type="Gene3D" id="2.40.50.140">
    <property type="entry name" value="Nucleic acid-binding proteins"/>
    <property type="match status" value="2"/>
</dbReference>
<evidence type="ECO:0000256" key="2">
    <source>
        <dbReference type="PROSITE-ProRule" id="PRU00192"/>
    </source>
</evidence>
<name>A0ABN9Y8Y5_9DINO</name>
<dbReference type="InterPro" id="IPR036028">
    <property type="entry name" value="SH3-like_dom_sf"/>
</dbReference>
<dbReference type="InterPro" id="IPR012340">
    <property type="entry name" value="NA-bd_OB-fold"/>
</dbReference>
<dbReference type="Gene3D" id="2.30.30.40">
    <property type="entry name" value="SH3 Domains"/>
    <property type="match status" value="1"/>
</dbReference>
<feature type="compositionally biased region" description="Basic and acidic residues" evidence="3">
    <location>
        <begin position="52"/>
        <end position="62"/>
    </location>
</feature>
<dbReference type="InterPro" id="IPR011129">
    <property type="entry name" value="CSD"/>
</dbReference>
<evidence type="ECO:0000256" key="1">
    <source>
        <dbReference type="ARBA" id="ARBA00022443"/>
    </source>
</evidence>
<reference evidence="5" key="1">
    <citation type="submission" date="2023-10" db="EMBL/GenBank/DDBJ databases">
        <authorList>
            <person name="Chen Y."/>
            <person name="Shah S."/>
            <person name="Dougan E. K."/>
            <person name="Thang M."/>
            <person name="Chan C."/>
        </authorList>
    </citation>
    <scope>NUCLEOTIDE SEQUENCE [LARGE SCALE GENOMIC DNA]</scope>
</reference>
<dbReference type="EMBL" id="CAUYUJ010022140">
    <property type="protein sequence ID" value="CAK0909140.1"/>
    <property type="molecule type" value="Genomic_DNA"/>
</dbReference>
<dbReference type="SUPFAM" id="SSF50249">
    <property type="entry name" value="Nucleic acid-binding proteins"/>
    <property type="match status" value="2"/>
</dbReference>
<protein>
    <recommendedName>
        <fullName evidence="4">SH3 domain-containing protein</fullName>
    </recommendedName>
</protein>
<dbReference type="Proteomes" id="UP001189429">
    <property type="component" value="Unassembled WGS sequence"/>
</dbReference>
<dbReference type="CDD" id="cd00174">
    <property type="entry name" value="SH3"/>
    <property type="match status" value="1"/>
</dbReference>
<dbReference type="InterPro" id="IPR001452">
    <property type="entry name" value="SH3_domain"/>
</dbReference>
<sequence>MEVAPPAEEPHPLDAAAEGAPPPAPAPQAETPVPAASTMIVAPLSPLVTSGDPKKSSKKDEPSAPGEARSGPVGNPLLLKHERLTGTICKLMAVNGAGSLRSHMFEGELAFRPDCVMPECGQYQFREGEQVEFDVQSDERGRPQAVMMKPVVGRKPAECLGQRHRGYVRRFADRWGFLNAAAFDGDLFVHRDNLLMAHDAGQDGQPQLRGGQAVEFDVALDDRGRVVAKQITTSSLLRPTDWLGRRLQGFVRSFQGAWGFLNSDKFAGDLFVHRDSLVPQCQGMELSSGMLVEFDVEKDNHKKGGKNRLVARQVAVVQGQAAVPAPAHSQPQPQPGIDPYGFPQHGMPPYGSTMNPAAPTFSPCSSSMYYPGQVPGAEQQHPLGVGYGQTPYPYADLAQHYAAQPPPQPQAPLPPMPQMPQPVPPYGQQMVMPGQPAYGQAPMVQPPLPQVPQPQYGQVPPAAQPPYGQMPYGQPGYGMLPYGAQPGAPPQQPLAPGVPGAAHAMPGAAAAAMPPQQQQPAMQAAQGTVPVAGQPDVAVAEASPGAGEQPQVLLHITTHDWEPDQSGQLRVRKSTLVNVSHRAAHGWVYAATVKIGENSNNEPPAEGWVPQAVAKRVSLATAESDWPAEGPETLGLVKGDLIAVSKEAERGWVFGERVSPRRDPWPLEGWLPKKILKYVLM</sequence>
<keyword evidence="1 2" id="KW-0728">SH3 domain</keyword>
<dbReference type="SUPFAM" id="SSF50044">
    <property type="entry name" value="SH3-domain"/>
    <property type="match status" value="2"/>
</dbReference>
<keyword evidence="6" id="KW-1185">Reference proteome</keyword>
<proteinExistence type="predicted"/>
<dbReference type="SMART" id="SM00357">
    <property type="entry name" value="CSP"/>
    <property type="match status" value="2"/>
</dbReference>
<gene>
    <name evidence="5" type="ORF">PCOR1329_LOCUS83638</name>
</gene>
<feature type="domain" description="SH3" evidence="4">
    <location>
        <begin position="615"/>
        <end position="681"/>
    </location>
</feature>
<feature type="region of interest" description="Disordered" evidence="3">
    <location>
        <begin position="321"/>
        <end position="354"/>
    </location>
</feature>
<evidence type="ECO:0000256" key="3">
    <source>
        <dbReference type="SAM" id="MobiDB-lite"/>
    </source>
</evidence>
<feature type="region of interest" description="Disordered" evidence="3">
    <location>
        <begin position="1"/>
        <end position="77"/>
    </location>
</feature>